<dbReference type="Proteomes" id="UP001056539">
    <property type="component" value="Chromosome"/>
</dbReference>
<dbReference type="SUPFAM" id="SSF48452">
    <property type="entry name" value="TPR-like"/>
    <property type="match status" value="1"/>
</dbReference>
<dbReference type="EMBL" id="CP073355">
    <property type="protein sequence ID" value="URA10824.1"/>
    <property type="molecule type" value="Genomic_DNA"/>
</dbReference>
<evidence type="ECO:0008006" key="3">
    <source>
        <dbReference type="Google" id="ProtNLM"/>
    </source>
</evidence>
<dbReference type="AlphaFoldDB" id="A0AAX3BFI2"/>
<sequence length="292" mass="34494">MQRIGIILWWFISISLVFSQMVEEKEWENLLNLAGKSEYTRFLQAYQNMDFVLAEKTIARIFAKQSSNIVVIFSYLFISQYEGFGIEALEYGLYNNLLLYSKSVAQGKDGLANDLLRYVDNPRERLATLIEIESQLKYVNWLVRLEIIKEHVNRNKDYNAAMDKLSDLLTRYPNYPILHYYRLFFTLKQKDWTSFDSYASSALKLFPRHPEILRICAQAALERKKLQEAIAFYERGFQINSSWHADAFVELIKLYRENKQNKKALEMAQKGKSLYPWKKELGILEQQTRFGL</sequence>
<evidence type="ECO:0000313" key="1">
    <source>
        <dbReference type="EMBL" id="URA10824.1"/>
    </source>
</evidence>
<dbReference type="InterPro" id="IPR011990">
    <property type="entry name" value="TPR-like_helical_dom_sf"/>
</dbReference>
<organism evidence="1 2">
    <name type="scientific">Thermospira aquatica</name>
    <dbReference type="NCBI Taxonomy" id="2828656"/>
    <lineage>
        <taxon>Bacteria</taxon>
        <taxon>Pseudomonadati</taxon>
        <taxon>Spirochaetota</taxon>
        <taxon>Spirochaetia</taxon>
        <taxon>Brevinematales</taxon>
        <taxon>Thermospiraceae</taxon>
        <taxon>Thermospira</taxon>
    </lineage>
</organism>
<evidence type="ECO:0000313" key="2">
    <source>
        <dbReference type="Proteomes" id="UP001056539"/>
    </source>
</evidence>
<dbReference type="KEGG" id="taqu:KDW03_03190"/>
<reference evidence="1" key="1">
    <citation type="submission" date="2021-04" db="EMBL/GenBank/DDBJ databases">
        <authorList>
            <person name="Postec A."/>
        </authorList>
    </citation>
    <scope>NUCLEOTIDE SEQUENCE</scope>
    <source>
        <strain evidence="1">F1F22</strain>
    </source>
</reference>
<proteinExistence type="predicted"/>
<reference evidence="1" key="2">
    <citation type="submission" date="2022-06" db="EMBL/GenBank/DDBJ databases">
        <title>Thermospira aquatica gen. nov., sp. nov.</title>
        <authorList>
            <person name="Ben Ali Gam Z."/>
            <person name="Labat M."/>
        </authorList>
    </citation>
    <scope>NUCLEOTIDE SEQUENCE</scope>
    <source>
        <strain evidence="1">F1F22</strain>
    </source>
</reference>
<protein>
    <recommendedName>
        <fullName evidence="3">Tetratricopeptide repeat protein</fullName>
    </recommendedName>
</protein>
<dbReference type="Gene3D" id="1.25.40.10">
    <property type="entry name" value="Tetratricopeptide repeat domain"/>
    <property type="match status" value="1"/>
</dbReference>
<dbReference type="RefSeq" id="WP_271435952.1">
    <property type="nucleotide sequence ID" value="NZ_CP073355.1"/>
</dbReference>
<gene>
    <name evidence="1" type="ORF">KDW03_03190</name>
</gene>
<accession>A0AAX3BFI2</accession>
<name>A0AAX3BFI2_9SPIR</name>
<keyword evidence="2" id="KW-1185">Reference proteome</keyword>